<protein>
    <submittedName>
        <fullName evidence="2">Uncharacterized protein</fullName>
    </submittedName>
</protein>
<evidence type="ECO:0000256" key="1">
    <source>
        <dbReference type="SAM" id="MobiDB-lite"/>
    </source>
</evidence>
<reference evidence="3" key="1">
    <citation type="journal article" date="2009" name="ISME J.">
        <title>The genome sequence of the psychrophilic archaeon, Methanococcoides burtonii: the role of genome evolution in cold adaptation.</title>
        <authorList>
            <person name="Allen M.A."/>
            <person name="Lauro F.M."/>
            <person name="Williams T.J."/>
            <person name="Burg D."/>
            <person name="Siddiqui K.S."/>
            <person name="De Francisci D."/>
            <person name="Chong K.W."/>
            <person name="Pilak O."/>
            <person name="Chew H.H."/>
            <person name="De Maere M.Z."/>
            <person name="Ting L."/>
            <person name="Katrib M."/>
            <person name="Ng C."/>
            <person name="Sowers K.R."/>
            <person name="Galperin M.Y."/>
            <person name="Anderson I.J."/>
            <person name="Ivanova N."/>
            <person name="Dalin E."/>
            <person name="Martinez M."/>
            <person name="Lapidus A."/>
            <person name="Hauser L."/>
            <person name="Land M."/>
            <person name="Thomas T."/>
            <person name="Cavicchioli R."/>
        </authorList>
    </citation>
    <scope>NUCLEOTIDE SEQUENCE [LARGE SCALE GENOMIC DNA]</scope>
    <source>
        <strain evidence="3">DSM 6242 / NBRC 107633 / OCM 468 / ACE-M</strain>
    </source>
</reference>
<feature type="region of interest" description="Disordered" evidence="1">
    <location>
        <begin position="27"/>
        <end position="66"/>
    </location>
</feature>
<gene>
    <name evidence="2" type="ordered locus">Mbur_0555</name>
</gene>
<sequence>MKFGYKIIIIIVLLSFAFGCVSEDTSTNHGGTIQDTDDTDVPEPSSLTEDEEVVETPATSNDTENTNDIDIVQKTEQETDDFVKSTGYEADVNIDENNMNVYFDTTKFTKTDIHTMVSECLNTMTDYLPNQRVHVSFYDGDDQEIAFGRYTDSNERTIIYIYEYAKYPDVKKTTEELFDSYGFDADVEISQRGMLVYFHTKGVTDSDLHTMSEKCVKIMVRHLPDQMAKVAIYNDADQLIADGYYIDWTDQIDVMVY</sequence>
<dbReference type="KEGG" id="mbu:Mbur_0555"/>
<dbReference type="HOGENOM" id="CLU_1080138_0_0_2"/>
<keyword evidence="3" id="KW-1185">Reference proteome</keyword>
<evidence type="ECO:0000313" key="3">
    <source>
        <dbReference type="Proteomes" id="UP000001979"/>
    </source>
</evidence>
<dbReference type="EMBL" id="CP000300">
    <property type="protein sequence ID" value="ABE51530.1"/>
    <property type="molecule type" value="Genomic_DNA"/>
</dbReference>
<name>Q12YE6_METBU</name>
<evidence type="ECO:0000313" key="2">
    <source>
        <dbReference type="EMBL" id="ABE51530.1"/>
    </source>
</evidence>
<dbReference type="Proteomes" id="UP000001979">
    <property type="component" value="Chromosome"/>
</dbReference>
<feature type="compositionally biased region" description="Polar residues" evidence="1">
    <location>
        <begin position="57"/>
        <end position="66"/>
    </location>
</feature>
<dbReference type="AlphaFoldDB" id="Q12YE6"/>
<organism evidence="2 3">
    <name type="scientific">Methanococcoides burtonii (strain DSM 6242 / NBRC 107633 / OCM 468 / ACE-M)</name>
    <dbReference type="NCBI Taxonomy" id="259564"/>
    <lineage>
        <taxon>Archaea</taxon>
        <taxon>Methanobacteriati</taxon>
        <taxon>Methanobacteriota</taxon>
        <taxon>Stenosarchaea group</taxon>
        <taxon>Methanomicrobia</taxon>
        <taxon>Methanosarcinales</taxon>
        <taxon>Methanosarcinaceae</taxon>
        <taxon>Methanococcoides</taxon>
    </lineage>
</organism>
<accession>Q12YE6</accession>
<dbReference type="PROSITE" id="PS51257">
    <property type="entry name" value="PROKAR_LIPOPROTEIN"/>
    <property type="match status" value="1"/>
</dbReference>
<proteinExistence type="predicted"/>